<keyword evidence="10 18" id="KW-0808">Transferase</keyword>
<comment type="function">
    <text evidence="18">Catalyzes the exchange of an acyl for a long-chain alkyl group and the formation of the ether bond in the biosynthesis of ether phospholipids.</text>
</comment>
<evidence type="ECO:0000313" key="22">
    <source>
        <dbReference type="Proteomes" id="UP001249851"/>
    </source>
</evidence>
<evidence type="ECO:0000256" key="13">
    <source>
        <dbReference type="ARBA" id="ARBA00023140"/>
    </source>
</evidence>
<evidence type="ECO:0000256" key="1">
    <source>
        <dbReference type="ARBA" id="ARBA00001974"/>
    </source>
</evidence>
<dbReference type="AlphaFoldDB" id="A0AAD9R2A3"/>
<feature type="region of interest" description="Disordered" evidence="19">
    <location>
        <begin position="25"/>
        <end position="44"/>
    </location>
</feature>
<dbReference type="InterPro" id="IPR036318">
    <property type="entry name" value="FAD-bd_PCMH-like_sf"/>
</dbReference>
<dbReference type="InterPro" id="IPR006094">
    <property type="entry name" value="Oxid_FAD_bind_N"/>
</dbReference>
<evidence type="ECO:0000256" key="4">
    <source>
        <dbReference type="ARBA" id="ARBA00005189"/>
    </source>
</evidence>
<feature type="binding site" evidence="15">
    <location>
        <position position="544"/>
    </location>
    <ligand>
        <name>substrate</name>
    </ligand>
</feature>
<comment type="pathway">
    <text evidence="3 18">Glycerolipid metabolism; ether lipid biosynthesis.</text>
</comment>
<feature type="binding site" evidence="16">
    <location>
        <begin position="345"/>
        <end position="348"/>
    </location>
    <ligand>
        <name>FAD</name>
        <dbReference type="ChEBI" id="CHEBI:57692"/>
    </ligand>
</feature>
<dbReference type="PANTHER" id="PTHR46568">
    <property type="entry name" value="ALKYLDIHYDROXYACETONEPHOSPHATE SYNTHASE, PEROXISOMAL"/>
    <property type="match status" value="1"/>
</dbReference>
<evidence type="ECO:0000256" key="9">
    <source>
        <dbReference type="ARBA" id="ARBA00022630"/>
    </source>
</evidence>
<dbReference type="GO" id="GO:0005777">
    <property type="term" value="C:peroxisome"/>
    <property type="evidence" value="ECO:0007669"/>
    <property type="project" value="UniProtKB-SubCell"/>
</dbReference>
<dbReference type="EMBL" id="JARQWQ010000005">
    <property type="protein sequence ID" value="KAK2571755.1"/>
    <property type="molecule type" value="Genomic_DNA"/>
</dbReference>
<dbReference type="Proteomes" id="UP001249851">
    <property type="component" value="Unassembled WGS sequence"/>
</dbReference>
<dbReference type="EC" id="2.5.1.26" evidence="7 18"/>
<comment type="catalytic activity">
    <reaction evidence="18">
        <text>a long chain fatty alcohol + a 1-acylglycerone 3-phosphate = a 1-O-alkylglycerone 3-phosphate + a long-chain fatty acid + H(+)</text>
        <dbReference type="Rhea" id="RHEA:36171"/>
        <dbReference type="ChEBI" id="CHEBI:15378"/>
        <dbReference type="ChEBI" id="CHEBI:17135"/>
        <dbReference type="ChEBI" id="CHEBI:57534"/>
        <dbReference type="ChEBI" id="CHEBI:57560"/>
        <dbReference type="ChEBI" id="CHEBI:73315"/>
        <dbReference type="EC" id="2.5.1.26"/>
    </reaction>
</comment>
<evidence type="ECO:0000256" key="3">
    <source>
        <dbReference type="ARBA" id="ARBA00004670"/>
    </source>
</evidence>
<dbReference type="Gene3D" id="1.10.45.10">
    <property type="entry name" value="Vanillyl-alcohol Oxidase, Chain A, domain 4"/>
    <property type="match status" value="1"/>
</dbReference>
<keyword evidence="8 18" id="KW-0444">Lipid biosynthesis</keyword>
<evidence type="ECO:0000256" key="18">
    <source>
        <dbReference type="RuleBase" id="RU363113"/>
    </source>
</evidence>
<comment type="subcellular location">
    <subcellularLocation>
        <location evidence="2 18">Peroxisome</location>
    </subcellularLocation>
</comment>
<organism evidence="21 22">
    <name type="scientific">Acropora cervicornis</name>
    <name type="common">Staghorn coral</name>
    <dbReference type="NCBI Taxonomy" id="6130"/>
    <lineage>
        <taxon>Eukaryota</taxon>
        <taxon>Metazoa</taxon>
        <taxon>Cnidaria</taxon>
        <taxon>Anthozoa</taxon>
        <taxon>Hexacorallia</taxon>
        <taxon>Scleractinia</taxon>
        <taxon>Astrocoeniina</taxon>
        <taxon>Acroporidae</taxon>
        <taxon>Acropora</taxon>
    </lineage>
</organism>
<keyword evidence="22" id="KW-1185">Reference proteome</keyword>
<reference evidence="21" key="2">
    <citation type="journal article" date="2023" name="Science">
        <title>Genomic signatures of disease resistance in endangered staghorn corals.</title>
        <authorList>
            <person name="Vollmer S.V."/>
            <person name="Selwyn J.D."/>
            <person name="Despard B.A."/>
            <person name="Roesel C.L."/>
        </authorList>
    </citation>
    <scope>NUCLEOTIDE SEQUENCE</scope>
    <source>
        <strain evidence="21">K2</strain>
    </source>
</reference>
<evidence type="ECO:0000256" key="15">
    <source>
        <dbReference type="PIRSR" id="PIRSR625650-2"/>
    </source>
</evidence>
<dbReference type="InterPro" id="IPR025650">
    <property type="entry name" value="Alkyl-DHAP_Synthase"/>
</dbReference>
<feature type="compositionally biased region" description="Basic and acidic residues" evidence="19">
    <location>
        <begin position="34"/>
        <end position="44"/>
    </location>
</feature>
<dbReference type="FunFam" id="3.30.43.10:FF:000003">
    <property type="entry name" value="Alkylglycerone-phosphate synthase"/>
    <property type="match status" value="1"/>
</dbReference>
<dbReference type="PANTHER" id="PTHR46568:SF1">
    <property type="entry name" value="ALKYLDIHYDROXYACETONEPHOSPHATE SYNTHASE, PEROXISOMAL"/>
    <property type="match status" value="1"/>
</dbReference>
<gene>
    <name evidence="21" type="ORF">P5673_003148</name>
</gene>
<dbReference type="Pfam" id="PF01565">
    <property type="entry name" value="FAD_binding_4"/>
    <property type="match status" value="2"/>
</dbReference>
<evidence type="ECO:0000313" key="21">
    <source>
        <dbReference type="EMBL" id="KAK2571755.1"/>
    </source>
</evidence>
<proteinExistence type="inferred from homology"/>
<accession>A0AAD9R2A3</accession>
<dbReference type="Gene3D" id="3.30.43.10">
    <property type="entry name" value="Uridine Diphospho-n-acetylenolpyruvylglucosamine Reductase, domain 2"/>
    <property type="match status" value="1"/>
</dbReference>
<keyword evidence="12 18" id="KW-0443">Lipid metabolism</keyword>
<evidence type="ECO:0000256" key="7">
    <source>
        <dbReference type="ARBA" id="ARBA00012385"/>
    </source>
</evidence>
<comment type="subunit">
    <text evidence="6 18">Homodimer.</text>
</comment>
<evidence type="ECO:0000256" key="6">
    <source>
        <dbReference type="ARBA" id="ARBA00011738"/>
    </source>
</evidence>
<dbReference type="GO" id="GO:0008610">
    <property type="term" value="P:lipid biosynthetic process"/>
    <property type="evidence" value="ECO:0007669"/>
    <property type="project" value="InterPro"/>
</dbReference>
<comment type="cofactor">
    <cofactor evidence="1 16 18">
        <name>FAD</name>
        <dbReference type="ChEBI" id="CHEBI:57692"/>
    </cofactor>
</comment>
<feature type="binding site" evidence="16">
    <location>
        <begin position="397"/>
        <end position="403"/>
    </location>
    <ligand>
        <name>FAD</name>
        <dbReference type="ChEBI" id="CHEBI:57692"/>
    </ligand>
</feature>
<dbReference type="Gene3D" id="3.30.300.330">
    <property type="match status" value="1"/>
</dbReference>
<protein>
    <recommendedName>
        <fullName evidence="7 18">Alkylglycerone-phosphate synthase</fullName>
        <shortName evidence="18">Alkyl-DHAP synthase</shortName>
        <ecNumber evidence="7 18">2.5.1.26</ecNumber>
    </recommendedName>
</protein>
<dbReference type="InterPro" id="IPR016167">
    <property type="entry name" value="FAD-bd_PCMH_sub1"/>
</dbReference>
<name>A0AAD9R2A3_ACRCE</name>
<evidence type="ECO:0000256" key="10">
    <source>
        <dbReference type="ARBA" id="ARBA00022679"/>
    </source>
</evidence>
<comment type="similarity">
    <text evidence="5 18">Belongs to the FAD-binding oxidoreductase/transferase type 4 family.</text>
</comment>
<keyword evidence="11 16" id="KW-0274">FAD</keyword>
<keyword evidence="13 18" id="KW-0576">Peroxisome</keyword>
<dbReference type="Gene3D" id="3.30.465.10">
    <property type="match status" value="1"/>
</dbReference>
<evidence type="ECO:0000256" key="14">
    <source>
        <dbReference type="PIRSR" id="PIRSR625650-1"/>
    </source>
</evidence>
<dbReference type="Pfam" id="PF02913">
    <property type="entry name" value="FAD-oxidase_C"/>
    <property type="match status" value="1"/>
</dbReference>
<sequence>MSGNRRLKMIAGHLAQPKEVVVTPQNCAGNSEDPDSKMPGKQDNVKWNGWGYSDSRFEYKDGQAQFTGSRYVLGGQTFPKLWEWFINKCHADLSHTSPSKPLPDPSSLPGAQINQPFLTCIRKSGMQHTSDPHSRLFHGHGHTCHEIFELRHGSLRRIPDIVIWPSCHKDVEEIVHLAVEHNVCIIPFGGGTSVSNALECPDTEKRMIVSLDMTKMKKILWVDEENLVAHIEAGIIGQELEQQGSRDGVVATALVSHLRGPGSGHEWVEVVLGSLLCSERFFFGFSGFPLSSKISISKFQFDRMQDLPENHFWVSGASWLNARGLCVGHEPDSLEFSSLGGWVATRASGMKKNIYGNIEDIVVRVRMVTPRGTVEKSCQVPRMSSGPDIHHFILGSEGTLGVVTEVSLRIRPLPECRVYGSIVFPTFDIGVMCVREIAKQRCAPASIRLMDNEQFIFGQALKPKGDSYFKSFLDGLKALYLTKFKGFDPHQLCVATLLFEGGKQEVAAQQRRIYEIASQFRGIPAGEENGKRGYMLTFVIAYLRDLGFDYHFLAESFETSVPWDRVSDLCRNVKETLVRKCAELGVKHPPLATCRVTQTYDAGACVYFYFGFVYYGLANPLETYDQVETAARDEVLANGGSLSHHHGVGKLRKKWLPQTVSNVGIEMLRSVKKAIDPQNIFGNGNLL</sequence>
<feature type="domain" description="FAD-binding PCMH-type" evidence="20">
    <location>
        <begin position="155"/>
        <end position="413"/>
    </location>
</feature>
<evidence type="ECO:0000256" key="8">
    <source>
        <dbReference type="ARBA" id="ARBA00022516"/>
    </source>
</evidence>
<comment type="pathway">
    <text evidence="4">Lipid metabolism.</text>
</comment>
<feature type="site" description="Important for enzyme activity" evidence="17">
    <location>
        <position position="448"/>
    </location>
</feature>
<dbReference type="SUPFAM" id="SSF56176">
    <property type="entry name" value="FAD-binding/transporter-associated domain-like"/>
    <property type="match status" value="2"/>
</dbReference>
<dbReference type="Gene3D" id="3.30.160.650">
    <property type="match status" value="1"/>
</dbReference>
<dbReference type="InterPro" id="IPR016166">
    <property type="entry name" value="FAD-bd_PCMH"/>
</dbReference>
<evidence type="ECO:0000256" key="2">
    <source>
        <dbReference type="ARBA" id="ARBA00004275"/>
    </source>
</evidence>
<comment type="caution">
    <text evidence="21">The sequence shown here is derived from an EMBL/GenBank/DDBJ whole genome shotgun (WGS) entry which is preliminary data.</text>
</comment>
<dbReference type="InterPro" id="IPR004113">
    <property type="entry name" value="FAD-bd_oxidored_4_C"/>
</dbReference>
<evidence type="ECO:0000256" key="11">
    <source>
        <dbReference type="ARBA" id="ARBA00022827"/>
    </source>
</evidence>
<evidence type="ECO:0000256" key="17">
    <source>
        <dbReference type="PIRSR" id="PIRSR625650-4"/>
    </source>
</evidence>
<feature type="binding site" evidence="16">
    <location>
        <begin position="187"/>
        <end position="193"/>
    </location>
    <ligand>
        <name>FAD</name>
        <dbReference type="ChEBI" id="CHEBI:57692"/>
    </ligand>
</feature>
<dbReference type="PROSITE" id="PS51387">
    <property type="entry name" value="FAD_PCMH"/>
    <property type="match status" value="1"/>
</dbReference>
<feature type="active site" description="Proton donor/acceptor" evidence="14">
    <location>
        <position position="607"/>
    </location>
</feature>
<dbReference type="SUPFAM" id="SSF55103">
    <property type="entry name" value="FAD-linked oxidases, C-terminal domain"/>
    <property type="match status" value="1"/>
</dbReference>
<evidence type="ECO:0000256" key="5">
    <source>
        <dbReference type="ARBA" id="ARBA00008000"/>
    </source>
</evidence>
<dbReference type="GO" id="GO:0071949">
    <property type="term" value="F:FAD binding"/>
    <property type="evidence" value="ECO:0007669"/>
    <property type="project" value="InterPro"/>
</dbReference>
<evidence type="ECO:0000259" key="20">
    <source>
        <dbReference type="PROSITE" id="PS51387"/>
    </source>
</evidence>
<evidence type="ECO:0000256" key="12">
    <source>
        <dbReference type="ARBA" id="ARBA00023098"/>
    </source>
</evidence>
<keyword evidence="9 18" id="KW-0285">Flavoprotein</keyword>
<dbReference type="InterPro" id="IPR016169">
    <property type="entry name" value="FAD-bd_PCMH_sub2"/>
</dbReference>
<dbReference type="InterPro" id="IPR016171">
    <property type="entry name" value="Vanillyl_alc_oxidase_C-sub2"/>
</dbReference>
<dbReference type="Gene3D" id="3.30.70.3450">
    <property type="match status" value="1"/>
</dbReference>
<dbReference type="GO" id="GO:0008609">
    <property type="term" value="F:alkylglycerone-phosphate synthase activity"/>
    <property type="evidence" value="ECO:0007669"/>
    <property type="project" value="UniProtKB-EC"/>
</dbReference>
<reference evidence="21" key="1">
    <citation type="journal article" date="2023" name="G3 (Bethesda)">
        <title>Whole genome assembly and annotation of the endangered Caribbean coral Acropora cervicornis.</title>
        <authorList>
            <person name="Selwyn J.D."/>
            <person name="Vollmer S.V."/>
        </authorList>
    </citation>
    <scope>NUCLEOTIDE SEQUENCE</scope>
    <source>
        <strain evidence="21">K2</strain>
    </source>
</reference>
<dbReference type="InterPro" id="IPR016164">
    <property type="entry name" value="FAD-linked_Oxase-like_C"/>
</dbReference>
<evidence type="ECO:0000256" key="16">
    <source>
        <dbReference type="PIRSR" id="PIRSR625650-3"/>
    </source>
</evidence>
<evidence type="ECO:0000256" key="19">
    <source>
        <dbReference type="SAM" id="MobiDB-lite"/>
    </source>
</evidence>